<organism evidence="2 3">
    <name type="scientific">Caenorhabditis angaria</name>
    <dbReference type="NCBI Taxonomy" id="860376"/>
    <lineage>
        <taxon>Eukaryota</taxon>
        <taxon>Metazoa</taxon>
        <taxon>Ecdysozoa</taxon>
        <taxon>Nematoda</taxon>
        <taxon>Chromadorea</taxon>
        <taxon>Rhabditida</taxon>
        <taxon>Rhabditina</taxon>
        <taxon>Rhabditomorpha</taxon>
        <taxon>Rhabditoidea</taxon>
        <taxon>Rhabditidae</taxon>
        <taxon>Peloderinae</taxon>
        <taxon>Caenorhabditis</taxon>
    </lineage>
</organism>
<evidence type="ECO:0008006" key="4">
    <source>
        <dbReference type="Google" id="ProtNLM"/>
    </source>
</evidence>
<dbReference type="AlphaFoldDB" id="A0A9P1N086"/>
<proteinExistence type="predicted"/>
<comment type="caution">
    <text evidence="2">The sequence shown here is derived from an EMBL/GenBank/DDBJ whole genome shotgun (WGS) entry which is preliminary data.</text>
</comment>
<gene>
    <name evidence="2" type="ORF">CAMP_LOCUS7815</name>
</gene>
<evidence type="ECO:0000313" key="3">
    <source>
        <dbReference type="Proteomes" id="UP001152747"/>
    </source>
</evidence>
<reference evidence="2" key="1">
    <citation type="submission" date="2022-11" db="EMBL/GenBank/DDBJ databases">
        <authorList>
            <person name="Kikuchi T."/>
        </authorList>
    </citation>
    <scope>NUCLEOTIDE SEQUENCE</scope>
    <source>
        <strain evidence="2">PS1010</strain>
    </source>
</reference>
<evidence type="ECO:0000256" key="1">
    <source>
        <dbReference type="SAM" id="SignalP"/>
    </source>
</evidence>
<sequence>MRFVPLILILIFIFISEVIATSSEFEEIRLGKYEPRISAQELLDRIFECIKKQMCYDILVECAWNLSYYDCEGNMLDSYTLVNYYLSKHPIYNVKPKILEFSMKEDGFDDYKVELVVRYFTKLWRINLRYKIFTLRRKVTILSWECLSKFVPKTPSYSNEYEAIDNYFTGFWEPTKTFKYQTCYGEQLSNLDDISLRIFRQNLQKSYKIINVISGLREKIGFFGYFFGRRDSFVQCEIIANSQKHYLEFDSEWTLAKGLEGDCLWVYEYDRERKQRINALGFNITRVNATFSSYS</sequence>
<keyword evidence="1" id="KW-0732">Signal</keyword>
<keyword evidence="3" id="KW-1185">Reference proteome</keyword>
<accession>A0A9P1N086</accession>
<feature type="chain" id="PRO_5040255845" description="DUF38 domain-containing protein" evidence="1">
    <location>
        <begin position="21"/>
        <end position="295"/>
    </location>
</feature>
<protein>
    <recommendedName>
        <fullName evidence="4">DUF38 domain-containing protein</fullName>
    </recommendedName>
</protein>
<evidence type="ECO:0000313" key="2">
    <source>
        <dbReference type="EMBL" id="CAI5445178.1"/>
    </source>
</evidence>
<dbReference type="EMBL" id="CANHGI010000003">
    <property type="protein sequence ID" value="CAI5445178.1"/>
    <property type="molecule type" value="Genomic_DNA"/>
</dbReference>
<feature type="signal peptide" evidence="1">
    <location>
        <begin position="1"/>
        <end position="20"/>
    </location>
</feature>
<dbReference type="Proteomes" id="UP001152747">
    <property type="component" value="Unassembled WGS sequence"/>
</dbReference>
<name>A0A9P1N086_9PELO</name>